<dbReference type="EMBL" id="MPGH01000108">
    <property type="protein sequence ID" value="OLN86937.1"/>
    <property type="molecule type" value="Genomic_DNA"/>
</dbReference>
<evidence type="ECO:0000313" key="3">
    <source>
        <dbReference type="Proteomes" id="UP000186583"/>
    </source>
</evidence>
<reference evidence="2 3" key="1">
    <citation type="submission" date="2016-11" db="EMBL/GenBank/DDBJ databases">
        <title>Draft Genome Assembly of Colletotrichum chlorophyti a pathogen of herbaceous plants.</title>
        <authorList>
            <person name="Gan P."/>
            <person name="Narusaka M."/>
            <person name="Tsushima A."/>
            <person name="Narusaka Y."/>
            <person name="Takano Y."/>
            <person name="Shirasu K."/>
        </authorList>
    </citation>
    <scope>NUCLEOTIDE SEQUENCE [LARGE SCALE GENOMIC DNA]</scope>
    <source>
        <strain evidence="2 3">NTL11</strain>
    </source>
</reference>
<proteinExistence type="predicted"/>
<evidence type="ECO:0000313" key="2">
    <source>
        <dbReference type="EMBL" id="OLN86937.1"/>
    </source>
</evidence>
<feature type="signal peptide" evidence="1">
    <location>
        <begin position="1"/>
        <end position="17"/>
    </location>
</feature>
<keyword evidence="3" id="KW-1185">Reference proteome</keyword>
<accession>A0A1Q8RRG7</accession>
<protein>
    <submittedName>
        <fullName evidence="2">Uncharacterized protein</fullName>
    </submittedName>
</protein>
<feature type="chain" id="PRO_5013067842" evidence="1">
    <location>
        <begin position="18"/>
        <end position="53"/>
    </location>
</feature>
<name>A0A1Q8RRG7_9PEZI</name>
<dbReference type="AlphaFoldDB" id="A0A1Q8RRG7"/>
<gene>
    <name evidence="2" type="ORF">CCHL11_04581</name>
</gene>
<comment type="caution">
    <text evidence="2">The sequence shown here is derived from an EMBL/GenBank/DDBJ whole genome shotgun (WGS) entry which is preliminary data.</text>
</comment>
<evidence type="ECO:0000256" key="1">
    <source>
        <dbReference type="SAM" id="SignalP"/>
    </source>
</evidence>
<dbReference type="OrthoDB" id="10474042at2759"/>
<organism evidence="2 3">
    <name type="scientific">Colletotrichum chlorophyti</name>
    <dbReference type="NCBI Taxonomy" id="708187"/>
    <lineage>
        <taxon>Eukaryota</taxon>
        <taxon>Fungi</taxon>
        <taxon>Dikarya</taxon>
        <taxon>Ascomycota</taxon>
        <taxon>Pezizomycotina</taxon>
        <taxon>Sordariomycetes</taxon>
        <taxon>Hypocreomycetidae</taxon>
        <taxon>Glomerellales</taxon>
        <taxon>Glomerellaceae</taxon>
        <taxon>Colletotrichum</taxon>
    </lineage>
</organism>
<sequence>MKYHVVIGALLASVALAVPSSESNQLFGRQHRPVRPPGNCCGNTECDPACVRQ</sequence>
<keyword evidence="1" id="KW-0732">Signal</keyword>
<dbReference type="Proteomes" id="UP000186583">
    <property type="component" value="Unassembled WGS sequence"/>
</dbReference>